<dbReference type="Gene3D" id="3.30.420.10">
    <property type="entry name" value="Ribonuclease H-like superfamily/Ribonuclease H"/>
    <property type="match status" value="1"/>
</dbReference>
<comment type="caution">
    <text evidence="4">The sequence shown here is derived from an EMBL/GenBank/DDBJ whole genome shotgun (WGS) entry which is preliminary data.</text>
</comment>
<dbReference type="InterPro" id="IPR012337">
    <property type="entry name" value="RNaseH-like_sf"/>
</dbReference>
<dbReference type="InterPro" id="IPR025314">
    <property type="entry name" value="DUF4219"/>
</dbReference>
<dbReference type="Pfam" id="PF14223">
    <property type="entry name" value="Retrotran_gag_2"/>
    <property type="match status" value="1"/>
</dbReference>
<dbReference type="GO" id="GO:0003676">
    <property type="term" value="F:nucleic acid binding"/>
    <property type="evidence" value="ECO:0007669"/>
    <property type="project" value="InterPro"/>
</dbReference>
<keyword evidence="5" id="KW-1185">Reference proteome</keyword>
<protein>
    <recommendedName>
        <fullName evidence="3">Integrase catalytic domain-containing protein</fullName>
    </recommendedName>
</protein>
<accession>A0A6A2XY19</accession>
<dbReference type="SUPFAM" id="SSF53098">
    <property type="entry name" value="Ribonuclease H-like"/>
    <property type="match status" value="1"/>
</dbReference>
<evidence type="ECO:0000256" key="2">
    <source>
        <dbReference type="SAM" id="MobiDB-lite"/>
    </source>
</evidence>
<evidence type="ECO:0000256" key="1">
    <source>
        <dbReference type="ARBA" id="ARBA00022750"/>
    </source>
</evidence>
<dbReference type="Pfam" id="PF25597">
    <property type="entry name" value="SH3_retrovirus"/>
    <property type="match status" value="1"/>
</dbReference>
<feature type="compositionally biased region" description="Gly residues" evidence="2">
    <location>
        <begin position="178"/>
        <end position="195"/>
    </location>
</feature>
<dbReference type="EMBL" id="VEPZ02001457">
    <property type="protein sequence ID" value="KAE8672005.1"/>
    <property type="molecule type" value="Genomic_DNA"/>
</dbReference>
<dbReference type="SUPFAM" id="SSF56672">
    <property type="entry name" value="DNA/RNA polymerases"/>
    <property type="match status" value="1"/>
</dbReference>
<keyword evidence="1" id="KW-0064">Aspartyl protease</keyword>
<dbReference type="GO" id="GO:0004190">
    <property type="term" value="F:aspartic-type endopeptidase activity"/>
    <property type="evidence" value="ECO:0007669"/>
    <property type="project" value="UniProtKB-KW"/>
</dbReference>
<feature type="region of interest" description="Disordered" evidence="2">
    <location>
        <begin position="589"/>
        <end position="610"/>
    </location>
</feature>
<proteinExistence type="predicted"/>
<feature type="compositionally biased region" description="Polar residues" evidence="2">
    <location>
        <begin position="592"/>
        <end position="602"/>
    </location>
</feature>
<feature type="region of interest" description="Disordered" evidence="2">
    <location>
        <begin position="168"/>
        <end position="198"/>
    </location>
</feature>
<evidence type="ECO:0000259" key="3">
    <source>
        <dbReference type="PROSITE" id="PS50994"/>
    </source>
</evidence>
<organism evidence="4 5">
    <name type="scientific">Hibiscus syriacus</name>
    <name type="common">Rose of Sharon</name>
    <dbReference type="NCBI Taxonomy" id="106335"/>
    <lineage>
        <taxon>Eukaryota</taxon>
        <taxon>Viridiplantae</taxon>
        <taxon>Streptophyta</taxon>
        <taxon>Embryophyta</taxon>
        <taxon>Tracheophyta</taxon>
        <taxon>Spermatophyta</taxon>
        <taxon>Magnoliopsida</taxon>
        <taxon>eudicotyledons</taxon>
        <taxon>Gunneridae</taxon>
        <taxon>Pentapetalae</taxon>
        <taxon>rosids</taxon>
        <taxon>malvids</taxon>
        <taxon>Malvales</taxon>
        <taxon>Malvaceae</taxon>
        <taxon>Malvoideae</taxon>
        <taxon>Hibiscus</taxon>
    </lineage>
</organism>
<reference evidence="4" key="1">
    <citation type="submission" date="2019-09" db="EMBL/GenBank/DDBJ databases">
        <title>Draft genome information of white flower Hibiscus syriacus.</title>
        <authorList>
            <person name="Kim Y.-M."/>
        </authorList>
    </citation>
    <scope>NUCLEOTIDE SEQUENCE [LARGE SCALE GENOMIC DNA]</scope>
    <source>
        <strain evidence="4">YM2019G1</strain>
    </source>
</reference>
<dbReference type="InterPro" id="IPR054722">
    <property type="entry name" value="PolX-like_BBD"/>
</dbReference>
<name>A0A6A2XY19_HIBSY</name>
<dbReference type="InterPro" id="IPR013103">
    <property type="entry name" value="RVT_2"/>
</dbReference>
<dbReference type="Proteomes" id="UP000436088">
    <property type="component" value="Unassembled WGS sequence"/>
</dbReference>
<dbReference type="GO" id="GO:0015074">
    <property type="term" value="P:DNA integration"/>
    <property type="evidence" value="ECO:0007669"/>
    <property type="project" value="InterPro"/>
</dbReference>
<dbReference type="PANTHER" id="PTHR11439:SF517">
    <property type="entry name" value="CYSTEINE-RICH RLK (RECEPTOR-LIKE PROTEIN KINASE) 8"/>
    <property type="match status" value="1"/>
</dbReference>
<dbReference type="PROSITE" id="PS50994">
    <property type="entry name" value="INTEGRASE"/>
    <property type="match status" value="1"/>
</dbReference>
<evidence type="ECO:0000313" key="4">
    <source>
        <dbReference type="EMBL" id="KAE8672005.1"/>
    </source>
</evidence>
<dbReference type="InterPro" id="IPR036397">
    <property type="entry name" value="RNaseH_sf"/>
</dbReference>
<dbReference type="Pfam" id="PF13961">
    <property type="entry name" value="DUF4219"/>
    <property type="match status" value="1"/>
</dbReference>
<keyword evidence="1" id="KW-0645">Protease</keyword>
<dbReference type="PANTHER" id="PTHR11439">
    <property type="entry name" value="GAG-POL-RELATED RETROTRANSPOSON"/>
    <property type="match status" value="1"/>
</dbReference>
<sequence length="1074" mass="124340">MANYGKMSGLSLPRLMKANYNNWSIQMRALLGAQDAWEVVENGFTEPENTEDMTVNEIKTLKNTRMKDKTTIYMLFQAVDESDFEKIASAITGKEGMTMKESEGVSDYITHVQTVVNQLKCNGETLKDSRVVEKILRSLTDDFENVVCAIEESKDLEELTIDHLAGSLEAHEQRRGSGRGGRSNGRGGGGRGRGGYYKEKGQSNQQNCNYGHYAKECYSEKKVEENMNLFAEEETREDGVLMMAYENIVLDSDTVWYLDTSASNHMCGHKHLFVEMQEIEEGHVSFGDASKVQVKGRGKICFSQKDGKEGSIEDVYYVPDLKSNILSMGQLLEKGYSVFMKDRMLHLKDKKSQLHARVEMAKNRMFKLNLRKVRERCLQVNMEDKALLWHLRFGNLHYGGLKELERKTWVYFLKEKYEAFEVFKKFKVLVEKTTRNYIKALRLDRGGEYMSTAFTKYCEEQGIKRFLTAPYSPQQNGVAERKNWTILDMVRSMLKSKDMPKEFWAEAVQGAVSVAYAHVPDQRRTKLDDKRKRYIFIGYDEKTKCFKLFDPIEKKVVVSRDVHVNESSSWDWEKSTEVIFEKGEASTGAIITPTNTPENSPTIDDEDEPRQPMMRSMQDLYDSTSEVHLICLWADAEIITFEEAVRNEKWQAAMDEEIKAIERNQTLELVKLPKGSQPIGVKWIYKKKMNAQGEIERYKARLFAKGYRQKAGIDYDEVFAPVTRMEPIRLLISQAAQFKWKFFQMDVKSAFLNGVLEEEVYVEQPPGYMKIGEEKKVLKLKKAHLELEIPASILTSRRMGLLNAHTSMHYFKEAMTREFEMTDLGLMKYFLGLEFDGGERVDATKYRSLVWSLRYLTCTRSDISYSVGVVSRFMEEPVYTHLKAVKRILRYIRGTESIGLFYTKAEDFMLVGYYDSDWCGDVDDRKSTLRYVFFLGDTTFTWLSKKQPVVTLFTCEAEYVAAGGCVCHVIWLRRLLNELNFAQEKATQIYLDSRSAIELAKNPVHHERSKHIDLKFHFIREHVKEKEIKLVHVKSEDQAADIFAKPLSTRLFEKMRNLLGMKDRRELSLRRGVE</sequence>
<dbReference type="CDD" id="cd09272">
    <property type="entry name" value="RNase_HI_RT_Ty1"/>
    <property type="match status" value="1"/>
</dbReference>
<gene>
    <name evidence="4" type="ORF">F3Y22_tig00111877pilonHSYRG00353</name>
</gene>
<dbReference type="InterPro" id="IPR001584">
    <property type="entry name" value="Integrase_cat-core"/>
</dbReference>
<dbReference type="AlphaFoldDB" id="A0A6A2XY19"/>
<evidence type="ECO:0000313" key="5">
    <source>
        <dbReference type="Proteomes" id="UP000436088"/>
    </source>
</evidence>
<dbReference type="Pfam" id="PF07727">
    <property type="entry name" value="RVT_2"/>
    <property type="match status" value="1"/>
</dbReference>
<dbReference type="Pfam" id="PF22936">
    <property type="entry name" value="Pol_BBD"/>
    <property type="match status" value="1"/>
</dbReference>
<dbReference type="InterPro" id="IPR043502">
    <property type="entry name" value="DNA/RNA_pol_sf"/>
</dbReference>
<dbReference type="InterPro" id="IPR057670">
    <property type="entry name" value="SH3_retrovirus"/>
</dbReference>
<keyword evidence="1" id="KW-0378">Hydrolase</keyword>
<feature type="domain" description="Integrase catalytic" evidence="3">
    <location>
        <begin position="401"/>
        <end position="540"/>
    </location>
</feature>